<sequence length="528" mass="59047">MDARPRLPPELIEAILPHLVPLPSTPLWMLQLEDLTTLRACCLVSSQWRAYAQPQLWSRVILSTTEKLIQFVQVLRASDLEYLQRAVKELWVIAEHERGVSNLFGDYIALRMFPGLRALRVEGLHIPHDFLSFGGGETIKFCHWSCLCGLTGVKYHLAVPPLVSLSVSRLAVYRPEDMRLLCGTRDPVRTSGCSRPVAPRVSSLPRARSLSAYLLSPTIFTIFIGSRTYALLSGLSVSFSYSVSFLGLGSFLVSRLSAVPVALSYLVSLVFGLGSIVSPYLYILSLIDRFAIPYLNPTLDNGLADACSPVPLRHLELRNMFGCSARGSLDKIIRGRTHLESLSIVEALDMQRLEYLWCMQTLTSTPQRSGSSSHTEVSSRQSGLKKLSLTFSPGWGASGRPYDVNLSQQMSERILLPQCPPNLTDLTLSLFTAVPWVQLLIHVLPPSITFLTLLLDREAENPNRTEQGYRDTGLQVSRMVLHELKEDKMPNLRRMLWRDRSGACLGFLVGARLREELAQRGIELMRDA</sequence>
<accession>A0A2X0K4G1</accession>
<dbReference type="Proteomes" id="UP000249723">
    <property type="component" value="Unassembled WGS sequence"/>
</dbReference>
<dbReference type="AlphaFoldDB" id="A0A2X0K4G1"/>
<name>A0A2X0K4G1_9BASI</name>
<feature type="transmembrane region" description="Helical" evidence="1">
    <location>
        <begin position="265"/>
        <end position="287"/>
    </location>
</feature>
<feature type="transmembrane region" description="Helical" evidence="1">
    <location>
        <begin position="235"/>
        <end position="253"/>
    </location>
</feature>
<organism evidence="2 3">
    <name type="scientific">Microbotryum saponariae</name>
    <dbReference type="NCBI Taxonomy" id="289078"/>
    <lineage>
        <taxon>Eukaryota</taxon>
        <taxon>Fungi</taxon>
        <taxon>Dikarya</taxon>
        <taxon>Basidiomycota</taxon>
        <taxon>Pucciniomycotina</taxon>
        <taxon>Microbotryomycetes</taxon>
        <taxon>Microbotryales</taxon>
        <taxon>Microbotryaceae</taxon>
        <taxon>Microbotryum</taxon>
    </lineage>
</organism>
<evidence type="ECO:0000313" key="3">
    <source>
        <dbReference type="Proteomes" id="UP000249723"/>
    </source>
</evidence>
<keyword evidence="1" id="KW-0812">Transmembrane</keyword>
<keyword evidence="1" id="KW-1133">Transmembrane helix</keyword>
<protein>
    <submittedName>
        <fullName evidence="2">BZ3500_MvSof-1268-A1-R1_Chr2-2g04745 protein</fullName>
    </submittedName>
</protein>
<keyword evidence="3" id="KW-1185">Reference proteome</keyword>
<reference evidence="3" key="1">
    <citation type="submission" date="2016-10" db="EMBL/GenBank/DDBJ databases">
        <authorList>
            <person name="Jeantristanb JTB J.-T."/>
            <person name="Ricardo R."/>
        </authorList>
    </citation>
    <scope>NUCLEOTIDE SEQUENCE [LARGE SCALE GENOMIC DNA]</scope>
</reference>
<proteinExistence type="predicted"/>
<evidence type="ECO:0000256" key="1">
    <source>
        <dbReference type="SAM" id="Phobius"/>
    </source>
</evidence>
<evidence type="ECO:0000313" key="2">
    <source>
        <dbReference type="EMBL" id="SCZ87279.1"/>
    </source>
</evidence>
<gene>
    <name evidence="2" type="ORF">BZ3500_MVSOF-1268-A1-R1_CHR2-2G04745</name>
</gene>
<dbReference type="EMBL" id="FMWP01000010">
    <property type="protein sequence ID" value="SCZ87279.1"/>
    <property type="molecule type" value="Genomic_DNA"/>
</dbReference>
<keyword evidence="1" id="KW-0472">Membrane</keyword>